<dbReference type="OMA" id="SETWITW"/>
<dbReference type="SUPFAM" id="SSF56672">
    <property type="entry name" value="DNA/RNA polymerases"/>
    <property type="match status" value="1"/>
</dbReference>
<reference evidence="2 3" key="1">
    <citation type="journal article" date="2018" name="Cell">
        <title>The Chara Genome: Secondary Complexity and Implications for Plant Terrestrialization.</title>
        <authorList>
            <person name="Nishiyama T."/>
            <person name="Sakayama H."/>
            <person name="Vries J.D."/>
            <person name="Buschmann H."/>
            <person name="Saint-Marcoux D."/>
            <person name="Ullrich K.K."/>
            <person name="Haas F.B."/>
            <person name="Vanderstraeten L."/>
            <person name="Becker D."/>
            <person name="Lang D."/>
            <person name="Vosolsobe S."/>
            <person name="Rombauts S."/>
            <person name="Wilhelmsson P.K.I."/>
            <person name="Janitza P."/>
            <person name="Kern R."/>
            <person name="Heyl A."/>
            <person name="Rumpler F."/>
            <person name="Villalobos L.I.A.C."/>
            <person name="Clay J.M."/>
            <person name="Skokan R."/>
            <person name="Toyoda A."/>
            <person name="Suzuki Y."/>
            <person name="Kagoshima H."/>
            <person name="Schijlen E."/>
            <person name="Tajeshwar N."/>
            <person name="Catarino B."/>
            <person name="Hetherington A.J."/>
            <person name="Saltykova A."/>
            <person name="Bonnot C."/>
            <person name="Breuninger H."/>
            <person name="Symeonidi A."/>
            <person name="Radhakrishnan G.V."/>
            <person name="Van Nieuwerburgh F."/>
            <person name="Deforce D."/>
            <person name="Chang C."/>
            <person name="Karol K.G."/>
            <person name="Hedrich R."/>
            <person name="Ulvskov P."/>
            <person name="Glockner G."/>
            <person name="Delwiche C.F."/>
            <person name="Petrasek J."/>
            <person name="Van de Peer Y."/>
            <person name="Friml J."/>
            <person name="Beilby M."/>
            <person name="Dolan L."/>
            <person name="Kohara Y."/>
            <person name="Sugano S."/>
            <person name="Fujiyama A."/>
            <person name="Delaux P.-M."/>
            <person name="Quint M."/>
            <person name="TheiBen G."/>
            <person name="Hagemann M."/>
            <person name="Harholt J."/>
            <person name="Dunand C."/>
            <person name="Zachgo S."/>
            <person name="Langdale J."/>
            <person name="Maumus F."/>
            <person name="Straeten D.V.D."/>
            <person name="Gould S.B."/>
            <person name="Rensing S.A."/>
        </authorList>
    </citation>
    <scope>NUCLEOTIDE SEQUENCE [LARGE SCALE GENOMIC DNA]</scope>
    <source>
        <strain evidence="2 3">S276</strain>
    </source>
</reference>
<dbReference type="Proteomes" id="UP000265515">
    <property type="component" value="Unassembled WGS sequence"/>
</dbReference>
<dbReference type="PROSITE" id="PS50878">
    <property type="entry name" value="RT_POL"/>
    <property type="match status" value="1"/>
</dbReference>
<dbReference type="AlphaFoldDB" id="A0A388M6M0"/>
<protein>
    <recommendedName>
        <fullName evidence="1">Reverse transcriptase domain-containing protein</fullName>
    </recommendedName>
</protein>
<dbReference type="OrthoDB" id="1934719at2759"/>
<evidence type="ECO:0000313" key="3">
    <source>
        <dbReference type="Proteomes" id="UP000265515"/>
    </source>
</evidence>
<dbReference type="Pfam" id="PF00078">
    <property type="entry name" value="RVT_1"/>
    <property type="match status" value="1"/>
</dbReference>
<sequence length="393" mass="44779">MLKKGDINEIRNWRPISLLNVSYKILAKLLARRLGKYLPLLVQEDQAAFVRGRSIFENIVMAIEALEVVSKEDQDVAVLMLDMEKAYDRVNWSYVVTTLRWMGFGEVFCTWVIALYSYSMASVMVNGHLSEPFTLSCSLRRGCSLAPLLFVVQLEVPLNNIREHAGIHDIQMESATCKVKALADDLFAVSQNTKESLGALRYCLRQYEQLSEAAINWQKSAFFLPKRFAPTVNWGMKRIKEDDTERFLGVQISLQPSGVHQDQIIQQNVMQRTAIWGKAPHLSLFGRALVVNATLFALLWFVGNVHPMGKKTQSVIIIRTTRFLWRPFANEEEGVMAKVAWDLICTPRQEGGLGLVEPGRRIIAMLARWVVRAVCTQENKHWILLGKTILKKE</sequence>
<proteinExistence type="predicted"/>
<dbReference type="InterPro" id="IPR043502">
    <property type="entry name" value="DNA/RNA_pol_sf"/>
</dbReference>
<dbReference type="CDD" id="cd01650">
    <property type="entry name" value="RT_nLTR_like"/>
    <property type="match status" value="1"/>
</dbReference>
<keyword evidence="3" id="KW-1185">Reference proteome</keyword>
<evidence type="ECO:0000313" key="2">
    <source>
        <dbReference type="EMBL" id="GBG90201.1"/>
    </source>
</evidence>
<dbReference type="Gramene" id="GBG90201">
    <property type="protein sequence ID" value="GBG90201"/>
    <property type="gene ID" value="CBR_g50382"/>
</dbReference>
<accession>A0A388M6M0</accession>
<dbReference type="EMBL" id="BFEA01000794">
    <property type="protein sequence ID" value="GBG90201.1"/>
    <property type="molecule type" value="Genomic_DNA"/>
</dbReference>
<evidence type="ECO:0000259" key="1">
    <source>
        <dbReference type="PROSITE" id="PS50878"/>
    </source>
</evidence>
<gene>
    <name evidence="2" type="ORF">CBR_g50382</name>
</gene>
<comment type="caution">
    <text evidence="2">The sequence shown here is derived from an EMBL/GenBank/DDBJ whole genome shotgun (WGS) entry which is preliminary data.</text>
</comment>
<organism evidence="2 3">
    <name type="scientific">Chara braunii</name>
    <name type="common">Braun's stonewort</name>
    <dbReference type="NCBI Taxonomy" id="69332"/>
    <lineage>
        <taxon>Eukaryota</taxon>
        <taxon>Viridiplantae</taxon>
        <taxon>Streptophyta</taxon>
        <taxon>Charophyceae</taxon>
        <taxon>Charales</taxon>
        <taxon>Characeae</taxon>
        <taxon>Chara</taxon>
    </lineage>
</organism>
<dbReference type="STRING" id="69332.A0A388M6M0"/>
<feature type="domain" description="Reverse transcriptase" evidence="1">
    <location>
        <begin position="1"/>
        <end position="252"/>
    </location>
</feature>
<name>A0A388M6M0_CHABU</name>
<dbReference type="PANTHER" id="PTHR31635:SF196">
    <property type="entry name" value="REVERSE TRANSCRIPTASE DOMAIN-CONTAINING PROTEIN-RELATED"/>
    <property type="match status" value="1"/>
</dbReference>
<dbReference type="PANTHER" id="PTHR31635">
    <property type="entry name" value="REVERSE TRANSCRIPTASE DOMAIN-CONTAINING PROTEIN-RELATED"/>
    <property type="match status" value="1"/>
</dbReference>
<dbReference type="InterPro" id="IPR000477">
    <property type="entry name" value="RT_dom"/>
</dbReference>